<evidence type="ECO:0000313" key="2">
    <source>
        <dbReference type="EnsemblPlants" id="OBART01G27410.3"/>
    </source>
</evidence>
<feature type="region of interest" description="Disordered" evidence="1">
    <location>
        <begin position="18"/>
        <end position="40"/>
    </location>
</feature>
<sequence length="76" mass="8212">MRALICGAARMRAGSVLRREADKAAPHDGENRRPAPSPPAMATIFTGFSPLSRGVEPNTLSLNTIVYQETAVYNQL</sequence>
<accession>A0A0D3EST8</accession>
<keyword evidence="3" id="KW-1185">Reference proteome</keyword>
<dbReference type="EnsemblPlants" id="OBART01G27410.3">
    <property type="protein sequence ID" value="OBART01G27410.3"/>
    <property type="gene ID" value="OBART01G27410"/>
</dbReference>
<organism evidence="2">
    <name type="scientific">Oryza barthii</name>
    <dbReference type="NCBI Taxonomy" id="65489"/>
    <lineage>
        <taxon>Eukaryota</taxon>
        <taxon>Viridiplantae</taxon>
        <taxon>Streptophyta</taxon>
        <taxon>Embryophyta</taxon>
        <taxon>Tracheophyta</taxon>
        <taxon>Spermatophyta</taxon>
        <taxon>Magnoliopsida</taxon>
        <taxon>Liliopsida</taxon>
        <taxon>Poales</taxon>
        <taxon>Poaceae</taxon>
        <taxon>BOP clade</taxon>
        <taxon>Oryzoideae</taxon>
        <taxon>Oryzeae</taxon>
        <taxon>Oryzinae</taxon>
        <taxon>Oryza</taxon>
    </lineage>
</organism>
<dbReference type="Proteomes" id="UP000026960">
    <property type="component" value="Chromosome 1"/>
</dbReference>
<evidence type="ECO:0000256" key="1">
    <source>
        <dbReference type="SAM" id="MobiDB-lite"/>
    </source>
</evidence>
<reference evidence="2" key="1">
    <citation type="journal article" date="2009" name="Rice">
        <title>De Novo Next Generation Sequencing of Plant Genomes.</title>
        <authorList>
            <person name="Rounsley S."/>
            <person name="Marri P.R."/>
            <person name="Yu Y."/>
            <person name="He R."/>
            <person name="Sisneros N."/>
            <person name="Goicoechea J.L."/>
            <person name="Lee S.J."/>
            <person name="Angelova A."/>
            <person name="Kudrna D."/>
            <person name="Luo M."/>
            <person name="Affourtit J."/>
            <person name="Desany B."/>
            <person name="Knight J."/>
            <person name="Niazi F."/>
            <person name="Egholm M."/>
            <person name="Wing R.A."/>
        </authorList>
    </citation>
    <scope>NUCLEOTIDE SEQUENCE [LARGE SCALE GENOMIC DNA]</scope>
    <source>
        <strain evidence="2">cv. IRGC 105608</strain>
    </source>
</reference>
<protein>
    <submittedName>
        <fullName evidence="2">Uncharacterized protein</fullName>
    </submittedName>
</protein>
<evidence type="ECO:0000313" key="3">
    <source>
        <dbReference type="Proteomes" id="UP000026960"/>
    </source>
</evidence>
<reference evidence="2" key="2">
    <citation type="submission" date="2015-03" db="UniProtKB">
        <authorList>
            <consortium name="EnsemblPlants"/>
        </authorList>
    </citation>
    <scope>IDENTIFICATION</scope>
</reference>
<name>A0A0D3EST8_9ORYZ</name>
<feature type="compositionally biased region" description="Basic and acidic residues" evidence="1">
    <location>
        <begin position="18"/>
        <end position="33"/>
    </location>
</feature>
<proteinExistence type="predicted"/>
<dbReference type="AlphaFoldDB" id="A0A0D3EST8"/>
<dbReference type="Gramene" id="OBART01G27410.3">
    <property type="protein sequence ID" value="OBART01G27410.3"/>
    <property type="gene ID" value="OBART01G27410"/>
</dbReference>
<dbReference type="HOGENOM" id="CLU_2658363_0_0_1"/>